<dbReference type="Proteomes" id="UP000291084">
    <property type="component" value="Chromosome 2"/>
</dbReference>
<gene>
    <name evidence="2" type="primary">Vigan.02G188300</name>
    <name evidence="2" type="ORF">VIGAN_02188300</name>
</gene>
<sequence length="69" mass="7621">LFFSHSCCNHFLFGKRVEPLNLLLNPTTKPILLSLSLQPFLNQCSGRGSLSSSPPSPSVEPRFSFVELS</sequence>
<proteinExistence type="predicted"/>
<organism evidence="2 3">
    <name type="scientific">Vigna angularis var. angularis</name>
    <dbReference type="NCBI Taxonomy" id="157739"/>
    <lineage>
        <taxon>Eukaryota</taxon>
        <taxon>Viridiplantae</taxon>
        <taxon>Streptophyta</taxon>
        <taxon>Embryophyta</taxon>
        <taxon>Tracheophyta</taxon>
        <taxon>Spermatophyta</taxon>
        <taxon>Magnoliopsida</taxon>
        <taxon>eudicotyledons</taxon>
        <taxon>Gunneridae</taxon>
        <taxon>Pentapetalae</taxon>
        <taxon>rosids</taxon>
        <taxon>fabids</taxon>
        <taxon>Fabales</taxon>
        <taxon>Fabaceae</taxon>
        <taxon>Papilionoideae</taxon>
        <taxon>50 kb inversion clade</taxon>
        <taxon>NPAAA clade</taxon>
        <taxon>indigoferoid/millettioid clade</taxon>
        <taxon>Phaseoleae</taxon>
        <taxon>Vigna</taxon>
    </lineage>
</organism>
<feature type="region of interest" description="Disordered" evidence="1">
    <location>
        <begin position="46"/>
        <end position="69"/>
    </location>
</feature>
<feature type="non-terminal residue" evidence="2">
    <location>
        <position position="1"/>
    </location>
</feature>
<evidence type="ECO:0000313" key="2">
    <source>
        <dbReference type="EMBL" id="BAT79071.1"/>
    </source>
</evidence>
<protein>
    <submittedName>
        <fullName evidence="2">Uncharacterized protein</fullName>
    </submittedName>
</protein>
<accession>A0A0S3RF79</accession>
<dbReference type="EMBL" id="AP015035">
    <property type="protein sequence ID" value="BAT79071.1"/>
    <property type="molecule type" value="Genomic_DNA"/>
</dbReference>
<evidence type="ECO:0000256" key="1">
    <source>
        <dbReference type="SAM" id="MobiDB-lite"/>
    </source>
</evidence>
<dbReference type="AlphaFoldDB" id="A0A0S3RF79"/>
<keyword evidence="3" id="KW-1185">Reference proteome</keyword>
<name>A0A0S3RF79_PHAAN</name>
<evidence type="ECO:0000313" key="3">
    <source>
        <dbReference type="Proteomes" id="UP000291084"/>
    </source>
</evidence>
<reference evidence="2 3" key="1">
    <citation type="journal article" date="2015" name="Sci. Rep.">
        <title>The power of single molecule real-time sequencing technology in the de novo assembly of a eukaryotic genome.</title>
        <authorList>
            <person name="Sakai H."/>
            <person name="Naito K."/>
            <person name="Ogiso-Tanaka E."/>
            <person name="Takahashi Y."/>
            <person name="Iseki K."/>
            <person name="Muto C."/>
            <person name="Satou K."/>
            <person name="Teruya K."/>
            <person name="Shiroma A."/>
            <person name="Shimoji M."/>
            <person name="Hirano T."/>
            <person name="Itoh T."/>
            <person name="Kaga A."/>
            <person name="Tomooka N."/>
        </authorList>
    </citation>
    <scope>NUCLEOTIDE SEQUENCE [LARGE SCALE GENOMIC DNA]</scope>
    <source>
        <strain evidence="3">cv. Shumari</strain>
    </source>
</reference>